<protein>
    <submittedName>
        <fullName evidence="2">Uncharacterized protein</fullName>
    </submittedName>
</protein>
<dbReference type="Proteomes" id="UP000190897">
    <property type="component" value="Unassembled WGS sequence"/>
</dbReference>
<keyword evidence="3" id="KW-1185">Reference proteome</keyword>
<evidence type="ECO:0000313" key="2">
    <source>
        <dbReference type="EMBL" id="SKC18203.1"/>
    </source>
</evidence>
<name>A0A1T5HBZ2_9BACT</name>
<sequence>MKYVLRFFLLSFFLWSNTTIAQDSTGLAGTPYKETAAADGESSPYLFKEWYMGTVRTNDDIVHDGVKLRYDLKKDEVEYMADSGLYRVSSSGIKEFTIPTGTDLYIFKNGYPAVGGQTDKSFYRVIYDGNTKLLKKYVAPIKVEKASATRTLEPDAKLYIMKNEKLNPVQLNNRNSFLKLLTDEKNKMNYVIRESQLDFAADDDLRTLLEEYDSYKAGRGGN</sequence>
<feature type="signal peptide" evidence="1">
    <location>
        <begin position="1"/>
        <end position="21"/>
    </location>
</feature>
<evidence type="ECO:0000256" key="1">
    <source>
        <dbReference type="SAM" id="SignalP"/>
    </source>
</evidence>
<organism evidence="2 3">
    <name type="scientific">Dyadobacter psychrophilus</name>
    <dbReference type="NCBI Taxonomy" id="651661"/>
    <lineage>
        <taxon>Bacteria</taxon>
        <taxon>Pseudomonadati</taxon>
        <taxon>Bacteroidota</taxon>
        <taxon>Cytophagia</taxon>
        <taxon>Cytophagales</taxon>
        <taxon>Spirosomataceae</taxon>
        <taxon>Dyadobacter</taxon>
    </lineage>
</organism>
<proteinExistence type="predicted"/>
<reference evidence="3" key="1">
    <citation type="submission" date="2017-02" db="EMBL/GenBank/DDBJ databases">
        <authorList>
            <person name="Varghese N."/>
            <person name="Submissions S."/>
        </authorList>
    </citation>
    <scope>NUCLEOTIDE SEQUENCE [LARGE SCALE GENOMIC DNA]</scope>
    <source>
        <strain evidence="3">DSM 22270</strain>
    </source>
</reference>
<accession>A0A1T5HBZ2</accession>
<gene>
    <name evidence="2" type="ORF">SAMN05660293_05282</name>
</gene>
<dbReference type="EMBL" id="FUZA01000010">
    <property type="protein sequence ID" value="SKC18203.1"/>
    <property type="molecule type" value="Genomic_DNA"/>
</dbReference>
<dbReference type="STRING" id="651661.SAMN05660293_05282"/>
<dbReference type="RefSeq" id="WP_082217708.1">
    <property type="nucleotide sequence ID" value="NZ_FUZA01000010.1"/>
</dbReference>
<dbReference type="OrthoDB" id="680837at2"/>
<keyword evidence="1" id="KW-0732">Signal</keyword>
<dbReference type="AlphaFoldDB" id="A0A1T5HBZ2"/>
<feature type="chain" id="PRO_5012120418" evidence="1">
    <location>
        <begin position="22"/>
        <end position="222"/>
    </location>
</feature>
<evidence type="ECO:0000313" key="3">
    <source>
        <dbReference type="Proteomes" id="UP000190897"/>
    </source>
</evidence>